<gene>
    <name evidence="2" type="ORF">ACFS7Y_03470</name>
</gene>
<evidence type="ECO:0000313" key="3">
    <source>
        <dbReference type="Proteomes" id="UP001597525"/>
    </source>
</evidence>
<evidence type="ECO:0000256" key="1">
    <source>
        <dbReference type="SAM" id="SignalP"/>
    </source>
</evidence>
<dbReference type="Proteomes" id="UP001597525">
    <property type="component" value="Unassembled WGS sequence"/>
</dbReference>
<keyword evidence="3" id="KW-1185">Reference proteome</keyword>
<dbReference type="RefSeq" id="WP_320184217.1">
    <property type="nucleotide sequence ID" value="NZ_CP138332.1"/>
</dbReference>
<keyword evidence="1" id="KW-0732">Signal</keyword>
<feature type="signal peptide" evidence="1">
    <location>
        <begin position="1"/>
        <end position="23"/>
    </location>
</feature>
<dbReference type="EMBL" id="JBHUPB010000003">
    <property type="protein sequence ID" value="MFD2966428.1"/>
    <property type="molecule type" value="Genomic_DNA"/>
</dbReference>
<sequence length="226" mass="25730">MLPLKLSTVLMLLGMLLCGIVCSAQDSCHCPENKFASTEADTVFRFSSHEGIALCGYRLQDEGQMLFSEFVLTVCGTDTIIDFWDALELCDVSLEDDTLYVNHITSLPTGDNFALVPQIFLIERMYFLNGKLLRTKDVNRTVSTYEPAQIEQVLTAYRQIDSRLDDKTMLLANMLYVATISGSEEARRYFSEFDNRFEELDGAYAEEYHFLQRLLQAWDSDSQASD</sequence>
<reference evidence="3" key="1">
    <citation type="journal article" date="2019" name="Int. J. Syst. Evol. Microbiol.">
        <title>The Global Catalogue of Microorganisms (GCM) 10K type strain sequencing project: providing services to taxonomists for standard genome sequencing and annotation.</title>
        <authorList>
            <consortium name="The Broad Institute Genomics Platform"/>
            <consortium name="The Broad Institute Genome Sequencing Center for Infectious Disease"/>
            <person name="Wu L."/>
            <person name="Ma J."/>
        </authorList>
    </citation>
    <scope>NUCLEOTIDE SEQUENCE [LARGE SCALE GENOMIC DNA]</scope>
    <source>
        <strain evidence="3">KCTC 22814</strain>
    </source>
</reference>
<comment type="caution">
    <text evidence="2">The sequence shown here is derived from an EMBL/GenBank/DDBJ whole genome shotgun (WGS) entry which is preliminary data.</text>
</comment>
<accession>A0ABW6BA49</accession>
<evidence type="ECO:0008006" key="4">
    <source>
        <dbReference type="Google" id="ProtNLM"/>
    </source>
</evidence>
<organism evidence="2 3">
    <name type="scientific">Sphingobacterium bambusae</name>
    <dbReference type="NCBI Taxonomy" id="662858"/>
    <lineage>
        <taxon>Bacteria</taxon>
        <taxon>Pseudomonadati</taxon>
        <taxon>Bacteroidota</taxon>
        <taxon>Sphingobacteriia</taxon>
        <taxon>Sphingobacteriales</taxon>
        <taxon>Sphingobacteriaceae</taxon>
        <taxon>Sphingobacterium</taxon>
    </lineage>
</organism>
<proteinExistence type="predicted"/>
<evidence type="ECO:0000313" key="2">
    <source>
        <dbReference type="EMBL" id="MFD2966428.1"/>
    </source>
</evidence>
<protein>
    <recommendedName>
        <fullName evidence="4">DUF4369 domain-containing protein</fullName>
    </recommendedName>
</protein>
<name>A0ABW6BA49_9SPHI</name>
<feature type="chain" id="PRO_5046559163" description="DUF4369 domain-containing protein" evidence="1">
    <location>
        <begin position="24"/>
        <end position="226"/>
    </location>
</feature>